<dbReference type="Proteomes" id="UP000176336">
    <property type="component" value="Unassembled WGS sequence"/>
</dbReference>
<dbReference type="AlphaFoldDB" id="A0A1F5ITG7"/>
<reference evidence="3 4" key="1">
    <citation type="journal article" date="2016" name="Nat. Commun.">
        <title>Thousands of microbial genomes shed light on interconnected biogeochemical processes in an aquifer system.</title>
        <authorList>
            <person name="Anantharaman K."/>
            <person name="Brown C.T."/>
            <person name="Hug L.A."/>
            <person name="Sharon I."/>
            <person name="Castelle C.J."/>
            <person name="Probst A.J."/>
            <person name="Thomas B.C."/>
            <person name="Singh A."/>
            <person name="Wilkins M.J."/>
            <person name="Karaoz U."/>
            <person name="Brodie E.L."/>
            <person name="Williams K.H."/>
            <person name="Hubbard S.S."/>
            <person name="Banfield J.F."/>
        </authorList>
    </citation>
    <scope>NUCLEOTIDE SEQUENCE [LARGE SCALE GENOMIC DNA]</scope>
</reference>
<dbReference type="InterPro" id="IPR021109">
    <property type="entry name" value="Peptidase_aspartic_dom_sf"/>
</dbReference>
<dbReference type="PROSITE" id="PS00141">
    <property type="entry name" value="ASP_PROTEASE"/>
    <property type="match status" value="1"/>
</dbReference>
<dbReference type="GO" id="GO:0006508">
    <property type="term" value="P:proteolysis"/>
    <property type="evidence" value="ECO:0007669"/>
    <property type="project" value="InterPro"/>
</dbReference>
<dbReference type="PROSITE" id="PS50175">
    <property type="entry name" value="ASP_PROT_RETROV"/>
    <property type="match status" value="1"/>
</dbReference>
<dbReference type="InterPro" id="IPR018061">
    <property type="entry name" value="Retropepsins"/>
</dbReference>
<dbReference type="InterPro" id="IPR001995">
    <property type="entry name" value="Peptidase_A2_cat"/>
</dbReference>
<evidence type="ECO:0000256" key="1">
    <source>
        <dbReference type="ARBA" id="ARBA00022801"/>
    </source>
</evidence>
<evidence type="ECO:0000313" key="3">
    <source>
        <dbReference type="EMBL" id="OGE19671.1"/>
    </source>
</evidence>
<protein>
    <recommendedName>
        <fullName evidence="2">Peptidase A2 domain-containing protein</fullName>
    </recommendedName>
</protein>
<sequence length="136" mass="15290">MKFKYRKINLTSPFSRKFISRPIIPVSIKYKGRSVYYEALIDSGADFTILPLGLAEILNIEYSKSKEILFTGVDEGILKGIISNVNIEIAGSKYETSIVFAQISGTIGILGQIGFFDKFVVKFDLQKEDLEIKPRS</sequence>
<feature type="domain" description="Peptidase A2" evidence="2">
    <location>
        <begin position="37"/>
        <end position="112"/>
    </location>
</feature>
<name>A0A1F5ITG7_9BACT</name>
<dbReference type="Pfam" id="PF00077">
    <property type="entry name" value="RVP"/>
    <property type="match status" value="1"/>
</dbReference>
<proteinExistence type="predicted"/>
<evidence type="ECO:0000259" key="2">
    <source>
        <dbReference type="PROSITE" id="PS50175"/>
    </source>
</evidence>
<keyword evidence="1" id="KW-0378">Hydrolase</keyword>
<dbReference type="Gene3D" id="2.40.70.10">
    <property type="entry name" value="Acid Proteases"/>
    <property type="match status" value="1"/>
</dbReference>
<organism evidence="3 4">
    <name type="scientific">Candidatus Daviesbacteria bacterium RIFCSPHIGHO2_01_FULL_41_23</name>
    <dbReference type="NCBI Taxonomy" id="1797764"/>
    <lineage>
        <taxon>Bacteria</taxon>
        <taxon>Candidatus Daviesiibacteriota</taxon>
    </lineage>
</organism>
<dbReference type="InterPro" id="IPR001969">
    <property type="entry name" value="Aspartic_peptidase_AS"/>
</dbReference>
<evidence type="ECO:0000313" key="4">
    <source>
        <dbReference type="Proteomes" id="UP000176336"/>
    </source>
</evidence>
<dbReference type="SUPFAM" id="SSF50630">
    <property type="entry name" value="Acid proteases"/>
    <property type="match status" value="1"/>
</dbReference>
<gene>
    <name evidence="3" type="ORF">A2871_03360</name>
</gene>
<accession>A0A1F5ITG7</accession>
<dbReference type="EMBL" id="MFCR01000002">
    <property type="protein sequence ID" value="OGE19671.1"/>
    <property type="molecule type" value="Genomic_DNA"/>
</dbReference>
<comment type="caution">
    <text evidence="3">The sequence shown here is derived from an EMBL/GenBank/DDBJ whole genome shotgun (WGS) entry which is preliminary data.</text>
</comment>
<dbReference type="GO" id="GO:0004190">
    <property type="term" value="F:aspartic-type endopeptidase activity"/>
    <property type="evidence" value="ECO:0007669"/>
    <property type="project" value="InterPro"/>
</dbReference>